<keyword evidence="7" id="KW-0411">Iron-sulfur</keyword>
<reference evidence="9" key="2">
    <citation type="journal article" date="2021" name="Genome Biol. Evol.">
        <title>Developing a high-quality reference genome for a parasitic bivalve with doubly uniparental inheritance (Bivalvia: Unionida).</title>
        <authorList>
            <person name="Smith C.H."/>
        </authorList>
    </citation>
    <scope>NUCLEOTIDE SEQUENCE</scope>
    <source>
        <strain evidence="9">CHS0354</strain>
        <tissue evidence="9">Mantle</tissue>
    </source>
</reference>
<keyword evidence="3" id="KW-0004">4Fe-4S</keyword>
<gene>
    <name evidence="9" type="ORF">CHS0354_000812</name>
</gene>
<organism evidence="9 10">
    <name type="scientific">Potamilus streckersoni</name>
    <dbReference type="NCBI Taxonomy" id="2493646"/>
    <lineage>
        <taxon>Eukaryota</taxon>
        <taxon>Metazoa</taxon>
        <taxon>Spiralia</taxon>
        <taxon>Lophotrochozoa</taxon>
        <taxon>Mollusca</taxon>
        <taxon>Bivalvia</taxon>
        <taxon>Autobranchia</taxon>
        <taxon>Heteroconchia</taxon>
        <taxon>Palaeoheterodonta</taxon>
        <taxon>Unionida</taxon>
        <taxon>Unionoidea</taxon>
        <taxon>Unionidae</taxon>
        <taxon>Ambleminae</taxon>
        <taxon>Lampsilini</taxon>
        <taxon>Potamilus</taxon>
    </lineage>
</organism>
<keyword evidence="6" id="KW-0408">Iron</keyword>
<evidence type="ECO:0000256" key="1">
    <source>
        <dbReference type="ARBA" id="ARBA00001966"/>
    </source>
</evidence>
<dbReference type="PROSITE" id="PS00198">
    <property type="entry name" value="4FE4S_FER_1"/>
    <property type="match status" value="1"/>
</dbReference>
<name>A0AAE0W7N2_9BIVA</name>
<evidence type="ECO:0000256" key="4">
    <source>
        <dbReference type="ARBA" id="ARBA00022723"/>
    </source>
</evidence>
<sequence>MAIHYNKKHVHKLSFFDKLYIPRILFGMIYTFKQMFARKITTTYPDKKWIPSSIFRGRPVLVEREDHTGTRCVACGLCARVCPPLAINIQANETLLPQERQPETFEIDMLRCIFCGYCEEICPEEAIIMSSEYDITFSSREEAIFNKEKLLISAEQAKARIDFLKNFKNKPPKI</sequence>
<evidence type="ECO:0000256" key="5">
    <source>
        <dbReference type="ARBA" id="ARBA00022967"/>
    </source>
</evidence>
<dbReference type="GO" id="GO:0046872">
    <property type="term" value="F:metal ion binding"/>
    <property type="evidence" value="ECO:0007669"/>
    <property type="project" value="UniProtKB-KW"/>
</dbReference>
<dbReference type="NCBIfam" id="TIGR01971">
    <property type="entry name" value="NuoI"/>
    <property type="match status" value="1"/>
</dbReference>
<evidence type="ECO:0000256" key="6">
    <source>
        <dbReference type="ARBA" id="ARBA00023004"/>
    </source>
</evidence>
<evidence type="ECO:0000256" key="3">
    <source>
        <dbReference type="ARBA" id="ARBA00022485"/>
    </source>
</evidence>
<comment type="similarity">
    <text evidence="2">Belongs to the complex I 23 kDa subunit family.</text>
</comment>
<dbReference type="GO" id="GO:0051539">
    <property type="term" value="F:4 iron, 4 sulfur cluster binding"/>
    <property type="evidence" value="ECO:0007669"/>
    <property type="project" value="UniProtKB-KW"/>
</dbReference>
<evidence type="ECO:0000256" key="2">
    <source>
        <dbReference type="ARBA" id="ARBA00010277"/>
    </source>
</evidence>
<dbReference type="Gene3D" id="3.30.70.3270">
    <property type="match status" value="1"/>
</dbReference>
<dbReference type="GO" id="GO:0003954">
    <property type="term" value="F:NADH dehydrogenase activity"/>
    <property type="evidence" value="ECO:0007669"/>
    <property type="project" value="TreeGrafter"/>
</dbReference>
<keyword evidence="10" id="KW-1185">Reference proteome</keyword>
<dbReference type="GO" id="GO:0016020">
    <property type="term" value="C:membrane"/>
    <property type="evidence" value="ECO:0007669"/>
    <property type="project" value="InterPro"/>
</dbReference>
<accession>A0AAE0W7N2</accession>
<feature type="domain" description="4Fe-4S ferredoxin-type" evidence="8">
    <location>
        <begin position="103"/>
        <end position="132"/>
    </location>
</feature>
<dbReference type="Proteomes" id="UP001195483">
    <property type="component" value="Unassembled WGS sequence"/>
</dbReference>
<dbReference type="EMBL" id="JAEAOA010000085">
    <property type="protein sequence ID" value="KAK3605143.1"/>
    <property type="molecule type" value="Genomic_DNA"/>
</dbReference>
<dbReference type="Pfam" id="PF12838">
    <property type="entry name" value="Fer4_7"/>
    <property type="match status" value="1"/>
</dbReference>
<dbReference type="InterPro" id="IPR017896">
    <property type="entry name" value="4Fe4S_Fe-S-bd"/>
</dbReference>
<dbReference type="PROSITE" id="PS51379">
    <property type="entry name" value="4FE4S_FER_2"/>
    <property type="match status" value="2"/>
</dbReference>
<reference evidence="9" key="1">
    <citation type="journal article" date="2021" name="Genome Biol. Evol.">
        <title>A High-Quality Reference Genome for a Parasitic Bivalve with Doubly Uniparental Inheritance (Bivalvia: Unionida).</title>
        <authorList>
            <person name="Smith C.H."/>
        </authorList>
    </citation>
    <scope>NUCLEOTIDE SEQUENCE</scope>
    <source>
        <strain evidence="9">CHS0354</strain>
    </source>
</reference>
<dbReference type="InterPro" id="IPR017900">
    <property type="entry name" value="4Fe4S_Fe_S_CS"/>
</dbReference>
<evidence type="ECO:0000313" key="9">
    <source>
        <dbReference type="EMBL" id="KAK3605143.1"/>
    </source>
</evidence>
<comment type="cofactor">
    <cofactor evidence="1">
        <name>[4Fe-4S] cluster</name>
        <dbReference type="ChEBI" id="CHEBI:49883"/>
    </cofactor>
</comment>
<evidence type="ECO:0000313" key="10">
    <source>
        <dbReference type="Proteomes" id="UP001195483"/>
    </source>
</evidence>
<reference evidence="9" key="3">
    <citation type="submission" date="2023-05" db="EMBL/GenBank/DDBJ databases">
        <authorList>
            <person name="Smith C.H."/>
        </authorList>
    </citation>
    <scope>NUCLEOTIDE SEQUENCE</scope>
    <source>
        <strain evidence="9">CHS0354</strain>
        <tissue evidence="9">Mantle</tissue>
    </source>
</reference>
<evidence type="ECO:0000256" key="7">
    <source>
        <dbReference type="ARBA" id="ARBA00023014"/>
    </source>
</evidence>
<dbReference type="GO" id="GO:0009060">
    <property type="term" value="P:aerobic respiration"/>
    <property type="evidence" value="ECO:0007669"/>
    <property type="project" value="TreeGrafter"/>
</dbReference>
<keyword evidence="4" id="KW-0479">Metal-binding</keyword>
<dbReference type="AlphaFoldDB" id="A0AAE0W7N2"/>
<protein>
    <recommendedName>
        <fullName evidence="8">4Fe-4S ferredoxin-type domain-containing protein</fullName>
    </recommendedName>
</protein>
<feature type="domain" description="4Fe-4S ferredoxin-type" evidence="8">
    <location>
        <begin position="63"/>
        <end position="92"/>
    </location>
</feature>
<evidence type="ECO:0000259" key="8">
    <source>
        <dbReference type="PROSITE" id="PS51379"/>
    </source>
</evidence>
<dbReference type="PANTHER" id="PTHR10849">
    <property type="entry name" value="NADH DEHYDROGENASE UBIQUINONE IRON-SULFUR PROTEIN 8, MITOCHONDRIAL"/>
    <property type="match status" value="1"/>
</dbReference>
<proteinExistence type="inferred from homology"/>
<dbReference type="InterPro" id="IPR010226">
    <property type="entry name" value="NADH_quinone_OxRdtase_chainI"/>
</dbReference>
<dbReference type="HAMAP" id="MF_01351">
    <property type="entry name" value="NDH1_NuoI"/>
    <property type="match status" value="1"/>
</dbReference>
<comment type="caution">
    <text evidence="9">The sequence shown here is derived from an EMBL/GenBank/DDBJ whole genome shotgun (WGS) entry which is preliminary data.</text>
</comment>
<dbReference type="SUPFAM" id="SSF54862">
    <property type="entry name" value="4Fe-4S ferredoxins"/>
    <property type="match status" value="1"/>
</dbReference>
<dbReference type="PANTHER" id="PTHR10849:SF20">
    <property type="entry name" value="NADH DEHYDROGENASE [UBIQUINONE] IRON-SULFUR PROTEIN 8, MITOCHONDRIAL"/>
    <property type="match status" value="1"/>
</dbReference>
<keyword evidence="5" id="KW-1278">Translocase</keyword>